<evidence type="ECO:0000313" key="2">
    <source>
        <dbReference type="EMBL" id="PIP31689.1"/>
    </source>
</evidence>
<proteinExistence type="predicted"/>
<accession>A0A2G9ZET7</accession>
<reference evidence="2 3" key="1">
    <citation type="submission" date="2017-09" db="EMBL/GenBank/DDBJ databases">
        <title>Depth-based differentiation of microbial function through sediment-hosted aquifers and enrichment of novel symbionts in the deep terrestrial subsurface.</title>
        <authorList>
            <person name="Probst A.J."/>
            <person name="Ladd B."/>
            <person name="Jarett J.K."/>
            <person name="Geller-Mcgrath D.E."/>
            <person name="Sieber C.M."/>
            <person name="Emerson J.B."/>
            <person name="Anantharaman K."/>
            <person name="Thomas B.C."/>
            <person name="Malmstrom R."/>
            <person name="Stieglmeier M."/>
            <person name="Klingl A."/>
            <person name="Woyke T."/>
            <person name="Ryan C.M."/>
            <person name="Banfield J.F."/>
        </authorList>
    </citation>
    <scope>NUCLEOTIDE SEQUENCE [LARGE SCALE GENOMIC DNA]</scope>
    <source>
        <strain evidence="2">CG23_combo_of_CG06-09_8_20_14_all_37_87_8</strain>
    </source>
</reference>
<sequence>MMRTIYSEKVDLIMKAREVMLSAVQIYNNPLVSFKTESFIVLSTIAWTYLMHAHYRAEGIDYKYFTRGKKRKKYFRNPDGSIKYWDLKECISKGNCPLDKDTVNNLNFLIGLRNQIEHRKASGLDSYLSARYQACALNFNLYLKKLHGDKYGLDSSLALSLQFAELDYVQSKIIKDKENFIPQNVISYIADFDSKLSETEIISDRFAYRLLFTKVLANRQGQADRVIEFIDPKSDLAKNISKEYWVKKEIEKPKFSATQVVQKVREAGFGNFGMYQHTSFWQKHDGKNPKKGFGTMVVKTWCWYQNWIDYIIGELSKVNSNDGG</sequence>
<comment type="caution">
    <text evidence="2">The sequence shown here is derived from an EMBL/GenBank/DDBJ whole genome shotgun (WGS) entry which is preliminary data.</text>
</comment>
<evidence type="ECO:0000259" key="1">
    <source>
        <dbReference type="Pfam" id="PF12358"/>
    </source>
</evidence>
<name>A0A2G9ZET7_9BACT</name>
<evidence type="ECO:0000313" key="3">
    <source>
        <dbReference type="Proteomes" id="UP000230447"/>
    </source>
</evidence>
<dbReference type="EMBL" id="PCSB01000045">
    <property type="protein sequence ID" value="PIP31689.1"/>
    <property type="molecule type" value="Genomic_DNA"/>
</dbReference>
<protein>
    <recommendedName>
        <fullName evidence="1">DUF3644 domain-containing protein</fullName>
    </recommendedName>
</protein>
<organism evidence="2 3">
    <name type="scientific">bacterium (Candidatus Gribaldobacteria) CG23_combo_of_CG06-09_8_20_14_all_37_87_8</name>
    <dbReference type="NCBI Taxonomy" id="2014278"/>
    <lineage>
        <taxon>Bacteria</taxon>
        <taxon>Candidatus Gribaldobacteria</taxon>
    </lineage>
</organism>
<dbReference type="InterPro" id="IPR022104">
    <property type="entry name" value="DUF3644"/>
</dbReference>
<dbReference type="AlphaFoldDB" id="A0A2G9ZET7"/>
<gene>
    <name evidence="2" type="ORF">COX24_02175</name>
</gene>
<feature type="domain" description="DUF3644" evidence="1">
    <location>
        <begin position="12"/>
        <end position="195"/>
    </location>
</feature>
<dbReference type="Proteomes" id="UP000230447">
    <property type="component" value="Unassembled WGS sequence"/>
</dbReference>
<dbReference type="Pfam" id="PF12358">
    <property type="entry name" value="DUF3644"/>
    <property type="match status" value="1"/>
</dbReference>